<dbReference type="PROSITE" id="PS51257">
    <property type="entry name" value="PROKAR_LIPOPROTEIN"/>
    <property type="match status" value="1"/>
</dbReference>
<evidence type="ECO:0000256" key="5">
    <source>
        <dbReference type="ARBA" id="ARBA00023288"/>
    </source>
</evidence>
<evidence type="ECO:0000256" key="6">
    <source>
        <dbReference type="SAM" id="SignalP"/>
    </source>
</evidence>
<sequence length="158" mass="15681">MNNKMIAPLLVAATLGLGLTGCAQNPYGNAYSVGDARQVQTVLTGTITKLDAVTIQGDAGNTIGTLAGGAIGALLGSEIGGGTGSDIAAIGGGVVGSMVGSKAGQAADTRQGVNIVIKLDSGRTIAVVQQVDPNVIFRVGERVDIYQQGSTTRVVPAS</sequence>
<keyword evidence="3" id="KW-0472">Membrane</keyword>
<keyword evidence="4" id="KW-0564">Palmitate</keyword>
<dbReference type="AlphaFoldDB" id="A0A2X1WE84"/>
<dbReference type="PANTHER" id="PTHR35603">
    <property type="match status" value="1"/>
</dbReference>
<evidence type="ECO:0000256" key="1">
    <source>
        <dbReference type="ARBA" id="ARBA00004459"/>
    </source>
</evidence>
<protein>
    <submittedName>
        <fullName evidence="8">Outer membrane lipoprotein slyB</fullName>
    </submittedName>
</protein>
<evidence type="ECO:0000256" key="4">
    <source>
        <dbReference type="ARBA" id="ARBA00023139"/>
    </source>
</evidence>
<evidence type="ECO:0000313" key="8">
    <source>
        <dbReference type="EMBL" id="SPY29146.1"/>
    </source>
</evidence>
<evidence type="ECO:0000256" key="3">
    <source>
        <dbReference type="ARBA" id="ARBA00023136"/>
    </source>
</evidence>
<dbReference type="Pfam" id="PF05433">
    <property type="entry name" value="Rick_17kDa_Anti"/>
    <property type="match status" value="1"/>
</dbReference>
<feature type="signal peptide" evidence="6">
    <location>
        <begin position="1"/>
        <end position="23"/>
    </location>
</feature>
<dbReference type="EMBL" id="UATL01000001">
    <property type="protein sequence ID" value="SPY29146.1"/>
    <property type="molecule type" value="Genomic_DNA"/>
</dbReference>
<evidence type="ECO:0000256" key="2">
    <source>
        <dbReference type="ARBA" id="ARBA00022729"/>
    </source>
</evidence>
<proteinExistence type="predicted"/>
<dbReference type="PANTHER" id="PTHR35603:SF1">
    <property type="entry name" value="OUTER MEMBRANE LIPOPROTEIN SLYB"/>
    <property type="match status" value="1"/>
</dbReference>
<comment type="subcellular location">
    <subcellularLocation>
        <location evidence="1">Cell outer membrane</location>
        <topology evidence="1">Lipid-anchor</topology>
    </subcellularLocation>
</comment>
<name>A0A2X1WE84_PHODM</name>
<accession>A0A2X1WE84</accession>
<organism evidence="8 9">
    <name type="scientific">Photobacterium damselae</name>
    <dbReference type="NCBI Taxonomy" id="38293"/>
    <lineage>
        <taxon>Bacteria</taxon>
        <taxon>Pseudomonadati</taxon>
        <taxon>Pseudomonadota</taxon>
        <taxon>Gammaproteobacteria</taxon>
        <taxon>Vibrionales</taxon>
        <taxon>Vibrionaceae</taxon>
        <taxon>Photobacterium</taxon>
    </lineage>
</organism>
<keyword evidence="2 6" id="KW-0732">Signal</keyword>
<gene>
    <name evidence="8" type="primary">slyB</name>
    <name evidence="8" type="ORF">NCTC11647_02309</name>
</gene>
<dbReference type="InterPro" id="IPR008816">
    <property type="entry name" value="Gly_zipper_2TM_dom"/>
</dbReference>
<feature type="chain" id="PRO_5030061246" evidence="6">
    <location>
        <begin position="24"/>
        <end position="158"/>
    </location>
</feature>
<evidence type="ECO:0000259" key="7">
    <source>
        <dbReference type="Pfam" id="PF05433"/>
    </source>
</evidence>
<reference evidence="8 9" key="1">
    <citation type="submission" date="2018-06" db="EMBL/GenBank/DDBJ databases">
        <authorList>
            <consortium name="Pathogen Informatics"/>
            <person name="Doyle S."/>
        </authorList>
    </citation>
    <scope>NUCLEOTIDE SEQUENCE [LARGE SCALE GENOMIC DNA]</scope>
    <source>
        <strain evidence="8 9">NCTC11647</strain>
    </source>
</reference>
<dbReference type="Proteomes" id="UP000251647">
    <property type="component" value="Unassembled WGS sequence"/>
</dbReference>
<keyword evidence="5 8" id="KW-0449">Lipoprotein</keyword>
<dbReference type="InterPro" id="IPR051407">
    <property type="entry name" value="Bact_OM_lipoprot/Surf_antigen"/>
</dbReference>
<dbReference type="GO" id="GO:0009279">
    <property type="term" value="C:cell outer membrane"/>
    <property type="evidence" value="ECO:0007669"/>
    <property type="project" value="UniProtKB-SubCell"/>
</dbReference>
<evidence type="ECO:0000313" key="9">
    <source>
        <dbReference type="Proteomes" id="UP000251647"/>
    </source>
</evidence>
<feature type="domain" description="Glycine zipper 2TM" evidence="7">
    <location>
        <begin position="63"/>
        <end position="104"/>
    </location>
</feature>